<reference evidence="7" key="1">
    <citation type="journal article" date="2021" name="PeerJ">
        <title>Extensive microbial diversity within the chicken gut microbiome revealed by metagenomics and culture.</title>
        <authorList>
            <person name="Gilroy R."/>
            <person name="Ravi A."/>
            <person name="Getino M."/>
            <person name="Pursley I."/>
            <person name="Horton D.L."/>
            <person name="Alikhan N.F."/>
            <person name="Baker D."/>
            <person name="Gharbi K."/>
            <person name="Hall N."/>
            <person name="Watson M."/>
            <person name="Adriaenssens E.M."/>
            <person name="Foster-Nyarko E."/>
            <person name="Jarju S."/>
            <person name="Secka A."/>
            <person name="Antonio M."/>
            <person name="Oren A."/>
            <person name="Chaudhuri R.R."/>
            <person name="La Ragione R."/>
            <person name="Hildebrand F."/>
            <person name="Pallen M.J."/>
        </authorList>
    </citation>
    <scope>NUCLEOTIDE SEQUENCE</scope>
    <source>
        <strain evidence="7">USAMLcec2-132</strain>
    </source>
</reference>
<feature type="transmembrane region" description="Helical" evidence="6">
    <location>
        <begin position="248"/>
        <end position="275"/>
    </location>
</feature>
<dbReference type="GO" id="GO:0016020">
    <property type="term" value="C:membrane"/>
    <property type="evidence" value="ECO:0007669"/>
    <property type="project" value="UniProtKB-SubCell"/>
</dbReference>
<feature type="transmembrane region" description="Helical" evidence="6">
    <location>
        <begin position="221"/>
        <end position="242"/>
    </location>
</feature>
<reference evidence="7" key="2">
    <citation type="submission" date="2021-04" db="EMBL/GenBank/DDBJ databases">
        <authorList>
            <person name="Gilroy R."/>
        </authorList>
    </citation>
    <scope>NUCLEOTIDE SEQUENCE</scope>
    <source>
        <strain evidence="7">USAMLcec2-132</strain>
    </source>
</reference>
<dbReference type="AlphaFoldDB" id="A0A9D2SQW1"/>
<evidence type="ECO:0000256" key="1">
    <source>
        <dbReference type="ARBA" id="ARBA00004141"/>
    </source>
</evidence>
<dbReference type="EMBL" id="DWWS01000065">
    <property type="protein sequence ID" value="HJC25439.1"/>
    <property type="molecule type" value="Genomic_DNA"/>
</dbReference>
<evidence type="ECO:0000313" key="7">
    <source>
        <dbReference type="EMBL" id="HJC25439.1"/>
    </source>
</evidence>
<accession>A0A9D2SQW1</accession>
<evidence type="ECO:0000256" key="6">
    <source>
        <dbReference type="SAM" id="Phobius"/>
    </source>
</evidence>
<evidence type="ECO:0000256" key="4">
    <source>
        <dbReference type="ARBA" id="ARBA00022989"/>
    </source>
</evidence>
<dbReference type="NCBIfam" id="TIGR02872">
    <property type="entry name" value="spore_ytvI"/>
    <property type="match status" value="1"/>
</dbReference>
<evidence type="ECO:0000256" key="2">
    <source>
        <dbReference type="ARBA" id="ARBA00009773"/>
    </source>
</evidence>
<proteinExistence type="inferred from homology"/>
<keyword evidence="5 6" id="KW-0472">Membrane</keyword>
<evidence type="ECO:0000313" key="8">
    <source>
        <dbReference type="Proteomes" id="UP000823891"/>
    </source>
</evidence>
<comment type="subcellular location">
    <subcellularLocation>
        <location evidence="1">Membrane</location>
        <topology evidence="1">Multi-pass membrane protein</topology>
    </subcellularLocation>
</comment>
<gene>
    <name evidence="7" type="primary">ytvI</name>
    <name evidence="7" type="ORF">H9761_17360</name>
</gene>
<comment type="caution">
    <text evidence="7">The sequence shown here is derived from an EMBL/GenBank/DDBJ whole genome shotgun (WGS) entry which is preliminary data.</text>
</comment>
<dbReference type="InterPro" id="IPR002549">
    <property type="entry name" value="AI-2E-like"/>
</dbReference>
<dbReference type="PANTHER" id="PTHR21716:SF68">
    <property type="entry name" value="TRANSPORT PROTEIN YTVI-RELATED"/>
    <property type="match status" value="1"/>
</dbReference>
<protein>
    <submittedName>
        <fullName evidence="7">Sporulation integral membrane protein YtvI</fullName>
    </submittedName>
</protein>
<comment type="similarity">
    <text evidence="2">Belongs to the autoinducer-2 exporter (AI-2E) (TC 2.A.86) family.</text>
</comment>
<organism evidence="7 8">
    <name type="scientific">Candidatus Eisenbergiella merdavium</name>
    <dbReference type="NCBI Taxonomy" id="2838551"/>
    <lineage>
        <taxon>Bacteria</taxon>
        <taxon>Bacillati</taxon>
        <taxon>Bacillota</taxon>
        <taxon>Clostridia</taxon>
        <taxon>Lachnospirales</taxon>
        <taxon>Lachnospiraceae</taxon>
        <taxon>Eisenbergiella</taxon>
    </lineage>
</organism>
<feature type="transmembrane region" description="Helical" evidence="6">
    <location>
        <begin position="63"/>
        <end position="86"/>
    </location>
</feature>
<feature type="transmembrane region" description="Helical" evidence="6">
    <location>
        <begin position="282"/>
        <end position="302"/>
    </location>
</feature>
<evidence type="ECO:0000256" key="5">
    <source>
        <dbReference type="ARBA" id="ARBA00023136"/>
    </source>
</evidence>
<dbReference type="GO" id="GO:0055085">
    <property type="term" value="P:transmembrane transport"/>
    <property type="evidence" value="ECO:0007669"/>
    <property type="project" value="TreeGrafter"/>
</dbReference>
<dbReference type="PANTHER" id="PTHR21716">
    <property type="entry name" value="TRANSMEMBRANE PROTEIN"/>
    <property type="match status" value="1"/>
</dbReference>
<sequence length="357" mass="39190">MNLDKQKTFLIRFAFWVIIAALVYVGLKYALPFFAPFVFGFVIAFLLNWPIRWLERKLRVPRLLPAILLTALFFVAAGALITFLGFRAFASIKQGIGALPSLYSTMLLPLLEDLFSQLEVALSALDPSAVAIAEDISQDVIGSLGSFVSSASVRAITAISSLATSVPGMFLNLVITIIVTFFMTIDYPKITEFILRQFPEGGRKVLFEIREYVCGTLIKCILSYALILFITFSEIAIGLTVLRVPNAILIAVCIAIFDILPVLGTGGIMIPWAIISLITGDFFRGFGLLILYLLITVIRNIVEPKIVGHQVGLHPVVTLASMLAGLNLFGIIGLFGFPITLSLLKNLNDRGVIRLFK</sequence>
<feature type="transmembrane region" description="Helical" evidence="6">
    <location>
        <begin position="33"/>
        <end position="51"/>
    </location>
</feature>
<dbReference type="InterPro" id="IPR014227">
    <property type="entry name" value="YtvI-like"/>
</dbReference>
<keyword evidence="4 6" id="KW-1133">Transmembrane helix</keyword>
<dbReference type="Pfam" id="PF01594">
    <property type="entry name" value="AI-2E_transport"/>
    <property type="match status" value="1"/>
</dbReference>
<dbReference type="Proteomes" id="UP000823891">
    <property type="component" value="Unassembled WGS sequence"/>
</dbReference>
<evidence type="ECO:0000256" key="3">
    <source>
        <dbReference type="ARBA" id="ARBA00022692"/>
    </source>
</evidence>
<keyword evidence="3 6" id="KW-0812">Transmembrane</keyword>
<feature type="transmembrane region" description="Helical" evidence="6">
    <location>
        <begin position="9"/>
        <end position="27"/>
    </location>
</feature>
<feature type="transmembrane region" description="Helical" evidence="6">
    <location>
        <begin position="169"/>
        <end position="187"/>
    </location>
</feature>
<feature type="transmembrane region" description="Helical" evidence="6">
    <location>
        <begin position="322"/>
        <end position="344"/>
    </location>
</feature>
<name>A0A9D2SQW1_9FIRM</name>